<evidence type="ECO:0000256" key="2">
    <source>
        <dbReference type="SAM" id="Phobius"/>
    </source>
</evidence>
<reference evidence="3" key="1">
    <citation type="submission" date="2014-05" db="EMBL/GenBank/DDBJ databases">
        <authorList>
            <person name="Jahns A.C."/>
            <person name="Eilers H."/>
            <person name="Alexeyev O.A."/>
        </authorList>
    </citation>
    <scope>NUCLEOTIDE SEQUENCE [LARGE SCALE GENOMIC DNA]</scope>
    <source>
        <strain evidence="3">DSM 20700</strain>
    </source>
</reference>
<feature type="transmembrane region" description="Helical" evidence="2">
    <location>
        <begin position="205"/>
        <end position="222"/>
    </location>
</feature>
<feature type="compositionally biased region" description="Polar residues" evidence="1">
    <location>
        <begin position="24"/>
        <end position="43"/>
    </location>
</feature>
<proteinExistence type="predicted"/>
<feature type="region of interest" description="Disordered" evidence="1">
    <location>
        <begin position="1"/>
        <end position="48"/>
    </location>
</feature>
<accession>A0A9X5R0C9</accession>
<protein>
    <submittedName>
        <fullName evidence="3">Uncharacterized protein</fullName>
    </submittedName>
</protein>
<name>A0A9X5R0C9_9ACTN</name>
<evidence type="ECO:0000313" key="3">
    <source>
        <dbReference type="EMBL" id="OCT42662.1"/>
    </source>
</evidence>
<evidence type="ECO:0000256" key="1">
    <source>
        <dbReference type="SAM" id="MobiDB-lite"/>
    </source>
</evidence>
<organism evidence="3">
    <name type="scientific">Cutibacterium granulosum DSM 20700</name>
    <dbReference type="NCBI Taxonomy" id="1160719"/>
    <lineage>
        <taxon>Bacteria</taxon>
        <taxon>Bacillati</taxon>
        <taxon>Actinomycetota</taxon>
        <taxon>Actinomycetes</taxon>
        <taxon>Propionibacteriales</taxon>
        <taxon>Propionibacteriaceae</taxon>
        <taxon>Cutibacterium</taxon>
    </lineage>
</organism>
<comment type="caution">
    <text evidence="3">The sequence shown here is derived from an EMBL/GenBank/DDBJ whole genome shotgun (WGS) entry which is preliminary data.</text>
</comment>
<feature type="transmembrane region" description="Helical" evidence="2">
    <location>
        <begin position="275"/>
        <end position="294"/>
    </location>
</feature>
<dbReference type="AlphaFoldDB" id="A0A9X5R0C9"/>
<keyword evidence="2" id="KW-0472">Membrane</keyword>
<feature type="transmembrane region" description="Helical" evidence="2">
    <location>
        <begin position="242"/>
        <end position="263"/>
    </location>
</feature>
<gene>
    <name evidence="3" type="ORF">L860_08400</name>
</gene>
<feature type="region of interest" description="Disordered" evidence="1">
    <location>
        <begin position="95"/>
        <end position="115"/>
    </location>
</feature>
<keyword evidence="2" id="KW-0812">Transmembrane</keyword>
<dbReference type="EMBL" id="JNBU01000010">
    <property type="protein sequence ID" value="OCT42662.1"/>
    <property type="molecule type" value="Genomic_DNA"/>
</dbReference>
<sequence length="303" mass="31752">MVSMVARSGPAEHPRHACAPTAAPSDSNGPDSTDHGTTPTTCPSPHRNHPIGSVINVLGAAPAPYGLAMPDAAPLEDVAPTAMPVLDPPTPPTTYTPAQGPALEHVVPSSEPRRDPTVAFPTMQTLHDHMTGQVDPHQPLRVMTSQLSTASGEAGQSPTDALHLSAAVEQPLPEDAAPEGLWQRIPASWRGTGTPHSAHRDITDLVLVLGWGMMVGFLLHLVPRTAPLGALVVACFAMTNPVMGPVLRKLVGVLGVIMVTLVVLGSPTRSTFEQICWVCQIGALVMAPLSLVLADRELTPEIP</sequence>
<keyword evidence="2" id="KW-1133">Transmembrane helix</keyword>